<sequence>MMFSTCKTPTLRALFWWLFLPLAIVLYTAAWLTPARVWYEPGSIHIADAYEGEDPVVSINRTIRRSFDGRYTVSLWRDPPDGHVACAGSDTLRYRGGLYEPHEAPLTQWADDEWCARLPTGKYYAEVCWTVLRPFFGIVPDKTVCATTNIFSVRPREG</sequence>
<gene>
    <name evidence="1" type="ORF">PARHAE_00774</name>
</gene>
<name>A0A3S4CGZ2_9RHOB</name>
<organism evidence="1 2">
    <name type="scientific">Paracoccus haematequi</name>
    <dbReference type="NCBI Taxonomy" id="2491866"/>
    <lineage>
        <taxon>Bacteria</taxon>
        <taxon>Pseudomonadati</taxon>
        <taxon>Pseudomonadota</taxon>
        <taxon>Alphaproteobacteria</taxon>
        <taxon>Rhodobacterales</taxon>
        <taxon>Paracoccaceae</taxon>
        <taxon>Paracoccus</taxon>
    </lineage>
</organism>
<dbReference type="Proteomes" id="UP000270743">
    <property type="component" value="Unassembled WGS sequence"/>
</dbReference>
<reference evidence="1 2" key="1">
    <citation type="submission" date="2018-12" db="EMBL/GenBank/DDBJ databases">
        <authorList>
            <person name="Criscuolo A."/>
        </authorList>
    </citation>
    <scope>NUCLEOTIDE SEQUENCE [LARGE SCALE GENOMIC DNA]</scope>
    <source>
        <strain evidence="1">ACIP1116241</strain>
    </source>
</reference>
<dbReference type="AlphaFoldDB" id="A0A3S4CGZ2"/>
<proteinExistence type="predicted"/>
<protein>
    <submittedName>
        <fullName evidence="1">Uncharacterized protein</fullName>
    </submittedName>
</protein>
<keyword evidence="2" id="KW-1185">Reference proteome</keyword>
<evidence type="ECO:0000313" key="2">
    <source>
        <dbReference type="Proteomes" id="UP000270743"/>
    </source>
</evidence>
<evidence type="ECO:0000313" key="1">
    <source>
        <dbReference type="EMBL" id="VDS07597.1"/>
    </source>
</evidence>
<dbReference type="RefSeq" id="WP_126153285.1">
    <property type="nucleotide sequence ID" value="NZ_UZWE01000021.1"/>
</dbReference>
<dbReference type="OrthoDB" id="7711522at2"/>
<accession>A0A3S4CGZ2</accession>
<dbReference type="EMBL" id="UZWE01000021">
    <property type="protein sequence ID" value="VDS07597.1"/>
    <property type="molecule type" value="Genomic_DNA"/>
</dbReference>